<comment type="caution">
    <text evidence="5">The sequence shown here is derived from an EMBL/GenBank/DDBJ whole genome shotgun (WGS) entry which is preliminary data.</text>
</comment>
<keyword evidence="1 3" id="KW-0378">Hydrolase</keyword>
<comment type="similarity">
    <text evidence="3">Belongs to the glycosyl hydrolase 5 (cellulase A) family.</text>
</comment>
<dbReference type="InterPro" id="IPR001547">
    <property type="entry name" value="Glyco_hydro_5"/>
</dbReference>
<evidence type="ECO:0000256" key="1">
    <source>
        <dbReference type="ARBA" id="ARBA00022801"/>
    </source>
</evidence>
<sequence length="361" mass="41570">MRQRIGLVVLIVLLIFIINAFLNPIPKRDKVEGNYPNYGTSYSFEQASWYGLDAQRAYIDLISNYNFDWIRIPFFWNQMIDEKGALQIDDLKFAVEEAEKRNVKVIIALGAKTPYYPEFHLPDSLSSQLGKGEEINIDSPIAEQILEIDRKLIEELRGYENISYWQIENEPFTPNENGWTLSENLIREEIKVVRDADSVNRPIILSHVGPAVFDLRFQKLLKLLEPGDVLGVNAYFKTQAPNLINLNIFGNQLAVPWPRGFFWPVQSWGFFSPNFEGIGNTASKSGVDVWVMELQAEPYVRNLEEARRREFSFNANDIKAANDYISSKNVETIGLWGAPFWLYRESIDDSGWVEMVKSIVN</sequence>
<proteinExistence type="inferred from homology"/>
<reference evidence="5 6" key="1">
    <citation type="journal article" date="2016" name="Nat. Commun.">
        <title>Thousands of microbial genomes shed light on interconnected biogeochemical processes in an aquifer system.</title>
        <authorList>
            <person name="Anantharaman K."/>
            <person name="Brown C.T."/>
            <person name="Hug L.A."/>
            <person name="Sharon I."/>
            <person name="Castelle C.J."/>
            <person name="Probst A.J."/>
            <person name="Thomas B.C."/>
            <person name="Singh A."/>
            <person name="Wilkins M.J."/>
            <person name="Karaoz U."/>
            <person name="Brodie E.L."/>
            <person name="Williams K.H."/>
            <person name="Hubbard S.S."/>
            <person name="Banfield J.F."/>
        </authorList>
    </citation>
    <scope>NUCLEOTIDE SEQUENCE [LARGE SCALE GENOMIC DNA]</scope>
</reference>
<dbReference type="GO" id="GO:0000272">
    <property type="term" value="P:polysaccharide catabolic process"/>
    <property type="evidence" value="ECO:0007669"/>
    <property type="project" value="InterPro"/>
</dbReference>
<feature type="domain" description="Glycoside hydrolase family 5" evidence="4">
    <location>
        <begin position="43"/>
        <end position="205"/>
    </location>
</feature>
<dbReference type="Pfam" id="PF00150">
    <property type="entry name" value="Cellulase"/>
    <property type="match status" value="1"/>
</dbReference>
<evidence type="ECO:0000256" key="3">
    <source>
        <dbReference type="RuleBase" id="RU361153"/>
    </source>
</evidence>
<evidence type="ECO:0000256" key="2">
    <source>
        <dbReference type="ARBA" id="ARBA00023295"/>
    </source>
</evidence>
<protein>
    <recommendedName>
        <fullName evidence="4">Glycoside hydrolase family 5 domain-containing protein</fullName>
    </recommendedName>
</protein>
<gene>
    <name evidence="5" type="ORF">A3D04_04730</name>
</gene>
<dbReference type="GO" id="GO:0004553">
    <property type="term" value="F:hydrolase activity, hydrolyzing O-glycosyl compounds"/>
    <property type="evidence" value="ECO:0007669"/>
    <property type="project" value="InterPro"/>
</dbReference>
<dbReference type="InterPro" id="IPR017853">
    <property type="entry name" value="GH"/>
</dbReference>
<dbReference type="Gene3D" id="3.20.20.80">
    <property type="entry name" value="Glycosidases"/>
    <property type="match status" value="1"/>
</dbReference>
<dbReference type="STRING" id="1797714.A3D04_04730"/>
<keyword evidence="2 3" id="KW-0326">Glycosidase</keyword>
<dbReference type="SUPFAM" id="SSF51445">
    <property type="entry name" value="(Trans)glycosidases"/>
    <property type="match status" value="1"/>
</dbReference>
<organism evidence="5 6">
    <name type="scientific">Candidatus Curtissbacteria bacterium RIFCSPHIGHO2_02_FULL_40_16b</name>
    <dbReference type="NCBI Taxonomy" id="1797714"/>
    <lineage>
        <taxon>Bacteria</taxon>
        <taxon>Candidatus Curtissiibacteriota</taxon>
    </lineage>
</organism>
<accession>A0A1F5G6V0</accession>
<dbReference type="AlphaFoldDB" id="A0A1F5G6V0"/>
<evidence type="ECO:0000259" key="4">
    <source>
        <dbReference type="Pfam" id="PF00150"/>
    </source>
</evidence>
<dbReference type="Proteomes" id="UP000177369">
    <property type="component" value="Unassembled WGS sequence"/>
</dbReference>
<evidence type="ECO:0000313" key="5">
    <source>
        <dbReference type="EMBL" id="OGD87559.1"/>
    </source>
</evidence>
<evidence type="ECO:0000313" key="6">
    <source>
        <dbReference type="Proteomes" id="UP000177369"/>
    </source>
</evidence>
<dbReference type="EMBL" id="MFBD01000046">
    <property type="protein sequence ID" value="OGD87559.1"/>
    <property type="molecule type" value="Genomic_DNA"/>
</dbReference>
<name>A0A1F5G6V0_9BACT</name>